<dbReference type="GeneID" id="37022570"/>
<dbReference type="Gene3D" id="1.20.1740.10">
    <property type="entry name" value="Amino acid/polyamine transporter I"/>
    <property type="match status" value="1"/>
</dbReference>
<protein>
    <recommendedName>
        <fullName evidence="9">Amino acid transporter</fullName>
    </recommendedName>
</protein>
<dbReference type="STRING" id="1280837.A0A316VMR3"/>
<dbReference type="Pfam" id="PF13520">
    <property type="entry name" value="AA_permease_2"/>
    <property type="match status" value="1"/>
</dbReference>
<keyword evidence="8" id="KW-1185">Reference proteome</keyword>
<keyword evidence="3 6" id="KW-0812">Transmembrane</keyword>
<dbReference type="RefSeq" id="XP_025358902.1">
    <property type="nucleotide sequence ID" value="XM_025500789.1"/>
</dbReference>
<keyword evidence="5 6" id="KW-0472">Membrane</keyword>
<feature type="transmembrane region" description="Helical" evidence="6">
    <location>
        <begin position="214"/>
        <end position="236"/>
    </location>
</feature>
<evidence type="ECO:0000256" key="6">
    <source>
        <dbReference type="SAM" id="Phobius"/>
    </source>
</evidence>
<dbReference type="GO" id="GO:0022857">
    <property type="term" value="F:transmembrane transporter activity"/>
    <property type="evidence" value="ECO:0007669"/>
    <property type="project" value="InterPro"/>
</dbReference>
<feature type="transmembrane region" description="Helical" evidence="6">
    <location>
        <begin position="332"/>
        <end position="358"/>
    </location>
</feature>
<dbReference type="EMBL" id="KZ819602">
    <property type="protein sequence ID" value="PWN38600.1"/>
    <property type="molecule type" value="Genomic_DNA"/>
</dbReference>
<dbReference type="AlphaFoldDB" id="A0A316VMR3"/>
<dbReference type="PANTHER" id="PTHR45649">
    <property type="entry name" value="AMINO-ACID PERMEASE BAT1"/>
    <property type="match status" value="1"/>
</dbReference>
<feature type="transmembrane region" description="Helical" evidence="6">
    <location>
        <begin position="122"/>
        <end position="141"/>
    </location>
</feature>
<evidence type="ECO:0000256" key="4">
    <source>
        <dbReference type="ARBA" id="ARBA00022989"/>
    </source>
</evidence>
<keyword evidence="2" id="KW-0813">Transport</keyword>
<evidence type="ECO:0000256" key="1">
    <source>
        <dbReference type="ARBA" id="ARBA00004141"/>
    </source>
</evidence>
<dbReference type="PANTHER" id="PTHR45649:SF14">
    <property type="entry name" value="GABA PERMEASE"/>
    <property type="match status" value="1"/>
</dbReference>
<dbReference type="Proteomes" id="UP000245771">
    <property type="component" value="Unassembled WGS sequence"/>
</dbReference>
<organism evidence="7 8">
    <name type="scientific">Meira miltonrushii</name>
    <dbReference type="NCBI Taxonomy" id="1280837"/>
    <lineage>
        <taxon>Eukaryota</taxon>
        <taxon>Fungi</taxon>
        <taxon>Dikarya</taxon>
        <taxon>Basidiomycota</taxon>
        <taxon>Ustilaginomycotina</taxon>
        <taxon>Exobasidiomycetes</taxon>
        <taxon>Exobasidiales</taxon>
        <taxon>Brachybasidiaceae</taxon>
        <taxon>Meira</taxon>
    </lineage>
</organism>
<evidence type="ECO:0000313" key="8">
    <source>
        <dbReference type="Proteomes" id="UP000245771"/>
    </source>
</evidence>
<feature type="transmembrane region" description="Helical" evidence="6">
    <location>
        <begin position="73"/>
        <end position="93"/>
    </location>
</feature>
<evidence type="ECO:0000256" key="5">
    <source>
        <dbReference type="ARBA" id="ARBA00023136"/>
    </source>
</evidence>
<evidence type="ECO:0008006" key="9">
    <source>
        <dbReference type="Google" id="ProtNLM"/>
    </source>
</evidence>
<proteinExistence type="predicted"/>
<dbReference type="InterPro" id="IPR002293">
    <property type="entry name" value="AA/rel_permease1"/>
</dbReference>
<keyword evidence="4 6" id="KW-1133">Transmembrane helix</keyword>
<comment type="subcellular location">
    <subcellularLocation>
        <location evidence="1">Membrane</location>
        <topology evidence="1">Multi-pass membrane protein</topology>
    </subcellularLocation>
</comment>
<dbReference type="InParanoid" id="A0A316VMR3"/>
<sequence>MNSEEVEKKDVMQADESQNKHVSVYTIDFPTNSELRKKLNRPAVVAIGYLIVTTWSAYSTASATALVAGGLNVFFWGLLITVFCIICAAASLAEPASLCPYGNQAQWCSILTPNKMIATANIASLIWNVCGFLLISIFMLVQSRGHYNSAKTAFITISNQSGWSTSFVPWVSGLSQAALSTTAFDAVAHLAYEMHEPHKDVPFGMLSAIGTNGIIGLLYAVIFIFCLPANAFDLLTTPTGFPFGQFLLNLTHGSQVGTVFLILVFFIPLLFTGVDLYVTTSRIACGFASQGGLPNLVGKVNQRIDAPIFAFIFVGIINVCLAWIYVGSTAAFTAFISAPAVVLGWTYSAVAASMLFYGRPVKQIKTKFNLGSILGPFANIVTIIFYLCLTVFLSLPPTYPVSASSMNFTSVILVASILAPILTWFLYAKRFYRPIVTD</sequence>
<feature type="transmembrane region" description="Helical" evidence="6">
    <location>
        <begin position="308"/>
        <end position="326"/>
    </location>
</feature>
<reference evidence="7 8" key="1">
    <citation type="journal article" date="2018" name="Mol. Biol. Evol.">
        <title>Broad Genomic Sampling Reveals a Smut Pathogenic Ancestry of the Fungal Clade Ustilaginomycotina.</title>
        <authorList>
            <person name="Kijpornyongpan T."/>
            <person name="Mondo S.J."/>
            <person name="Barry K."/>
            <person name="Sandor L."/>
            <person name="Lee J."/>
            <person name="Lipzen A."/>
            <person name="Pangilinan J."/>
            <person name="LaButti K."/>
            <person name="Hainaut M."/>
            <person name="Henrissat B."/>
            <person name="Grigoriev I.V."/>
            <person name="Spatafora J.W."/>
            <person name="Aime M.C."/>
        </authorList>
    </citation>
    <scope>NUCLEOTIDE SEQUENCE [LARGE SCALE GENOMIC DNA]</scope>
    <source>
        <strain evidence="7 8">MCA 3882</strain>
    </source>
</reference>
<evidence type="ECO:0000313" key="7">
    <source>
        <dbReference type="EMBL" id="PWN38600.1"/>
    </source>
</evidence>
<feature type="transmembrane region" description="Helical" evidence="6">
    <location>
        <begin position="256"/>
        <end position="278"/>
    </location>
</feature>
<feature type="transmembrane region" description="Helical" evidence="6">
    <location>
        <begin position="43"/>
        <end position="61"/>
    </location>
</feature>
<evidence type="ECO:0000256" key="3">
    <source>
        <dbReference type="ARBA" id="ARBA00022692"/>
    </source>
</evidence>
<name>A0A316VMR3_9BASI</name>
<evidence type="ECO:0000256" key="2">
    <source>
        <dbReference type="ARBA" id="ARBA00022448"/>
    </source>
</evidence>
<feature type="transmembrane region" description="Helical" evidence="6">
    <location>
        <begin position="370"/>
        <end position="395"/>
    </location>
</feature>
<dbReference type="PIRSF" id="PIRSF006060">
    <property type="entry name" value="AA_transporter"/>
    <property type="match status" value="1"/>
</dbReference>
<gene>
    <name evidence="7" type="ORF">FA14DRAFT_177862</name>
</gene>
<accession>A0A316VMR3</accession>
<dbReference type="GO" id="GO:0016020">
    <property type="term" value="C:membrane"/>
    <property type="evidence" value="ECO:0007669"/>
    <property type="project" value="UniProtKB-SubCell"/>
</dbReference>
<feature type="transmembrane region" description="Helical" evidence="6">
    <location>
        <begin position="407"/>
        <end position="427"/>
    </location>
</feature>
<dbReference type="OrthoDB" id="3900342at2759"/>